<name>A0A1U7N7Y0_9CYAN</name>
<dbReference type="EMBL" id="MKZS01000001">
    <property type="protein sequence ID" value="OLT62052.1"/>
    <property type="molecule type" value="Genomic_DNA"/>
</dbReference>
<evidence type="ECO:0000313" key="3">
    <source>
        <dbReference type="Proteomes" id="UP000186657"/>
    </source>
</evidence>
<gene>
    <name evidence="2" type="ORF">BJP37_26505</name>
</gene>
<dbReference type="Proteomes" id="UP000186657">
    <property type="component" value="Unassembled WGS sequence"/>
</dbReference>
<organism evidence="2 3">
    <name type="scientific">Moorena bouillonii PNG</name>
    <dbReference type="NCBI Taxonomy" id="568701"/>
    <lineage>
        <taxon>Bacteria</taxon>
        <taxon>Bacillati</taxon>
        <taxon>Cyanobacteriota</taxon>
        <taxon>Cyanophyceae</taxon>
        <taxon>Coleofasciculales</taxon>
        <taxon>Coleofasciculaceae</taxon>
        <taxon>Moorena</taxon>
    </lineage>
</organism>
<proteinExistence type="predicted"/>
<feature type="coiled-coil region" evidence="1">
    <location>
        <begin position="33"/>
        <end position="60"/>
    </location>
</feature>
<keyword evidence="3" id="KW-1185">Reference proteome</keyword>
<comment type="caution">
    <text evidence="2">The sequence shown here is derived from an EMBL/GenBank/DDBJ whole genome shotgun (WGS) entry which is preliminary data.</text>
</comment>
<reference evidence="2 3" key="1">
    <citation type="submission" date="2016-10" db="EMBL/GenBank/DDBJ databases">
        <title>Comparative genomics uncovers the prolific and rare metabolic potential of the cyanobacterial genus Moorea.</title>
        <authorList>
            <person name="Leao T."/>
            <person name="Castelao G."/>
            <person name="Korobeynikov A."/>
            <person name="Monroe E.A."/>
            <person name="Podell S."/>
            <person name="Glukhov E."/>
            <person name="Allen E."/>
            <person name="Gerwick W.H."/>
            <person name="Gerwick L."/>
        </authorList>
    </citation>
    <scope>NUCLEOTIDE SEQUENCE [LARGE SCALE GENOMIC DNA]</scope>
    <source>
        <strain evidence="2 3">PNG5-198</strain>
    </source>
</reference>
<dbReference type="RefSeq" id="WP_075903707.1">
    <property type="nucleotide sequence ID" value="NZ_MKZS01000001.1"/>
</dbReference>
<keyword evidence="1" id="KW-0175">Coiled coil</keyword>
<evidence type="ECO:0008006" key="4">
    <source>
        <dbReference type="Google" id="ProtNLM"/>
    </source>
</evidence>
<accession>A0A1U7N7Y0</accession>
<dbReference type="AlphaFoldDB" id="A0A1U7N7Y0"/>
<evidence type="ECO:0000313" key="2">
    <source>
        <dbReference type="EMBL" id="OLT62052.1"/>
    </source>
</evidence>
<protein>
    <recommendedName>
        <fullName evidence="4">Type I restriction enzyme R protein N-terminal domain-containing protein</fullName>
    </recommendedName>
</protein>
<sequence length="207" mass="23843">MPLLDPNRSYSFSEIAKLKTPTDEILAEYGYSLERSLLDLRQYRGELDRLQERQSRLEEILPYLDLSNEQSRREMLIAPVMADLIHYTRAQLRIEYSLKVSNQLQGALDYLLRTTTNLLVVEAKQEDLTNGFTQMAVELIALDQWEKCPSVEQQPQLFGAVSTGTIWQFGILHRQDKLITQILTLYRVPTDLEPLTRILIAALSSSN</sequence>
<evidence type="ECO:0000256" key="1">
    <source>
        <dbReference type="SAM" id="Coils"/>
    </source>
</evidence>